<dbReference type="SUPFAM" id="SSF51905">
    <property type="entry name" value="FAD/NAD(P)-binding domain"/>
    <property type="match status" value="1"/>
</dbReference>
<dbReference type="AlphaFoldDB" id="A0AAN6X282"/>
<dbReference type="PANTHER" id="PTHR11787">
    <property type="entry name" value="RAB GDP-DISSOCIATION INHIBITOR"/>
    <property type="match status" value="1"/>
</dbReference>
<dbReference type="GO" id="GO:0007264">
    <property type="term" value="P:small GTPase-mediated signal transduction"/>
    <property type="evidence" value="ECO:0007669"/>
    <property type="project" value="UniProtKB-UniRule"/>
</dbReference>
<accession>A0AAN6X282</accession>
<dbReference type="Gene3D" id="3.50.50.60">
    <property type="entry name" value="FAD/NAD(P)-binding domain"/>
    <property type="match status" value="1"/>
</dbReference>
<name>A0AAN6X282_9PEZI</name>
<evidence type="ECO:0000256" key="1">
    <source>
        <dbReference type="ARBA" id="ARBA00005593"/>
    </source>
</evidence>
<dbReference type="InterPro" id="IPR017230">
    <property type="entry name" value="Mrs6"/>
</dbReference>
<gene>
    <name evidence="3" type="ORF">QBC35DRAFT_484035</name>
</gene>
<dbReference type="PRINTS" id="PR00891">
    <property type="entry name" value="RABGDIREP"/>
</dbReference>
<dbReference type="EMBL" id="MU864354">
    <property type="protein sequence ID" value="KAK4192509.1"/>
    <property type="molecule type" value="Genomic_DNA"/>
</dbReference>
<evidence type="ECO:0000313" key="3">
    <source>
        <dbReference type="EMBL" id="KAK4192509.1"/>
    </source>
</evidence>
<reference evidence="3" key="1">
    <citation type="journal article" date="2023" name="Mol. Phylogenet. Evol.">
        <title>Genome-scale phylogeny and comparative genomics of the fungal order Sordariales.</title>
        <authorList>
            <person name="Hensen N."/>
            <person name="Bonometti L."/>
            <person name="Westerberg I."/>
            <person name="Brannstrom I.O."/>
            <person name="Guillou S."/>
            <person name="Cros-Aarteil S."/>
            <person name="Calhoun S."/>
            <person name="Haridas S."/>
            <person name="Kuo A."/>
            <person name="Mondo S."/>
            <person name="Pangilinan J."/>
            <person name="Riley R."/>
            <person name="LaButti K."/>
            <person name="Andreopoulos B."/>
            <person name="Lipzen A."/>
            <person name="Chen C."/>
            <person name="Yan M."/>
            <person name="Daum C."/>
            <person name="Ng V."/>
            <person name="Clum A."/>
            <person name="Steindorff A."/>
            <person name="Ohm R.A."/>
            <person name="Martin F."/>
            <person name="Silar P."/>
            <person name="Natvig D.O."/>
            <person name="Lalanne C."/>
            <person name="Gautier V."/>
            <person name="Ament-Velasquez S.L."/>
            <person name="Kruys A."/>
            <person name="Hutchinson M.I."/>
            <person name="Powell A.J."/>
            <person name="Barry K."/>
            <person name="Miller A.N."/>
            <person name="Grigoriev I.V."/>
            <person name="Debuchy R."/>
            <person name="Gladieux P."/>
            <person name="Hiltunen Thoren M."/>
            <person name="Johannesson H."/>
        </authorList>
    </citation>
    <scope>NUCLEOTIDE SEQUENCE</scope>
    <source>
        <strain evidence="3">PSN309</strain>
    </source>
</reference>
<dbReference type="GO" id="GO:0005092">
    <property type="term" value="F:GDP-dissociation inhibitor activity"/>
    <property type="evidence" value="ECO:0007669"/>
    <property type="project" value="UniProtKB-UniRule"/>
</dbReference>
<dbReference type="Proteomes" id="UP001302126">
    <property type="component" value="Unassembled WGS sequence"/>
</dbReference>
<dbReference type="SUPFAM" id="SSF54373">
    <property type="entry name" value="FAD-linked reductases, C-terminal domain"/>
    <property type="match status" value="1"/>
</dbReference>
<comment type="caution">
    <text evidence="3">The sequence shown here is derived from an EMBL/GenBank/DDBJ whole genome shotgun (WGS) entry which is preliminary data.</text>
</comment>
<proteinExistence type="inferred from homology"/>
<keyword evidence="4" id="KW-1185">Reference proteome</keyword>
<dbReference type="InterPro" id="IPR036188">
    <property type="entry name" value="FAD/NAD-bd_sf"/>
</dbReference>
<sequence length="493" mass="53217">MESLADTLWDVVICGTGLQQSLLALALSRSDKKILHIDPHSFYGGGEAAFSLQEAESWVGEVAAGTEGSFTDASITKPDGSTGLSFPRAYSLALAPQMIHARSELLSQLVSSRAYRQVEFLAVGSFFIFKPSTDPSQKPELVRIPSTREAVFATTAITSKAKRGLMKFLKFVMDYNSETRSETWKPYADVPLTEFLFKEFKMDQELQTYIITLTLSLDGKISTRDGLAAISRHLSSMGVYGVGFAALYPKWGGLSEIAQVSCRAGAVGGTVYMLGTGIKEMNTIEDTIELQLTSGDTIKTKKLVKGDQGFPGVGISRLVAVINSPLKSLFEPTVEGAPIPAVAALAFPPGLLSDADGKVSENPTYLFAHSSDTGECPSGQSVLYLTTQYAPGSMVLLQKALDFFLEAAADDSTPKCLYQLRYDQRGSDETPASKDASVFHLQSPSPSLAFNDSALESVREAWKAVMGDTAVDAEYMTFTDREGAMGDDDDVYD</sequence>
<dbReference type="Pfam" id="PF00996">
    <property type="entry name" value="GDI"/>
    <property type="match status" value="1"/>
</dbReference>
<dbReference type="GO" id="GO:0016192">
    <property type="term" value="P:vesicle-mediated transport"/>
    <property type="evidence" value="ECO:0007669"/>
    <property type="project" value="TreeGrafter"/>
</dbReference>
<dbReference type="Gene3D" id="3.30.519.10">
    <property type="entry name" value="Guanine Nucleotide Dissociation Inhibitor, domain 2"/>
    <property type="match status" value="1"/>
</dbReference>
<dbReference type="PIRSF" id="PIRSF037514">
    <property type="entry name" value="Rab_ger_ger_transf_A_fun"/>
    <property type="match status" value="1"/>
</dbReference>
<dbReference type="InterPro" id="IPR018203">
    <property type="entry name" value="GDP_dissociation_inhibitor"/>
</dbReference>
<organism evidence="3 4">
    <name type="scientific">Podospora australis</name>
    <dbReference type="NCBI Taxonomy" id="1536484"/>
    <lineage>
        <taxon>Eukaryota</taxon>
        <taxon>Fungi</taxon>
        <taxon>Dikarya</taxon>
        <taxon>Ascomycota</taxon>
        <taxon>Pezizomycotina</taxon>
        <taxon>Sordariomycetes</taxon>
        <taxon>Sordariomycetidae</taxon>
        <taxon>Sordariales</taxon>
        <taxon>Podosporaceae</taxon>
        <taxon>Podospora</taxon>
    </lineage>
</organism>
<reference evidence="3" key="2">
    <citation type="submission" date="2023-05" db="EMBL/GenBank/DDBJ databases">
        <authorList>
            <consortium name="Lawrence Berkeley National Laboratory"/>
            <person name="Steindorff A."/>
            <person name="Hensen N."/>
            <person name="Bonometti L."/>
            <person name="Westerberg I."/>
            <person name="Brannstrom I.O."/>
            <person name="Guillou S."/>
            <person name="Cros-Aarteil S."/>
            <person name="Calhoun S."/>
            <person name="Haridas S."/>
            <person name="Kuo A."/>
            <person name="Mondo S."/>
            <person name="Pangilinan J."/>
            <person name="Riley R."/>
            <person name="Labutti K."/>
            <person name="Andreopoulos B."/>
            <person name="Lipzen A."/>
            <person name="Chen C."/>
            <person name="Yanf M."/>
            <person name="Daum C."/>
            <person name="Ng V."/>
            <person name="Clum A."/>
            <person name="Ohm R."/>
            <person name="Martin F."/>
            <person name="Silar P."/>
            <person name="Natvig D."/>
            <person name="Lalanne C."/>
            <person name="Gautier V."/>
            <person name="Ament-Velasquez S.L."/>
            <person name="Kruys A."/>
            <person name="Hutchinson M.I."/>
            <person name="Powell A.J."/>
            <person name="Barry K."/>
            <person name="Miller A.N."/>
            <person name="Grigoriev I.V."/>
            <person name="Debuchy R."/>
            <person name="Gladieux P."/>
            <person name="Thoren M.H."/>
            <person name="Johannesson H."/>
        </authorList>
    </citation>
    <scope>NUCLEOTIDE SEQUENCE</scope>
    <source>
        <strain evidence="3">PSN309</strain>
    </source>
</reference>
<evidence type="ECO:0000313" key="4">
    <source>
        <dbReference type="Proteomes" id="UP001302126"/>
    </source>
</evidence>
<dbReference type="GO" id="GO:0005634">
    <property type="term" value="C:nucleus"/>
    <property type="evidence" value="ECO:0007669"/>
    <property type="project" value="TreeGrafter"/>
</dbReference>
<dbReference type="Gene3D" id="1.10.405.10">
    <property type="entry name" value="Guanine Nucleotide Dissociation Inhibitor, domain 1"/>
    <property type="match status" value="1"/>
</dbReference>
<dbReference type="GO" id="GO:0005968">
    <property type="term" value="C:Rab-protein geranylgeranyltransferase complex"/>
    <property type="evidence" value="ECO:0007669"/>
    <property type="project" value="TreeGrafter"/>
</dbReference>
<comment type="similarity">
    <text evidence="1 2">Belongs to the Rab GDI family.</text>
</comment>
<dbReference type="PANTHER" id="PTHR11787:SF4">
    <property type="entry name" value="CHM, RAB ESCORT PROTEIN 1"/>
    <property type="match status" value="1"/>
</dbReference>
<dbReference type="GO" id="GO:0005829">
    <property type="term" value="C:cytosol"/>
    <property type="evidence" value="ECO:0007669"/>
    <property type="project" value="TreeGrafter"/>
</dbReference>
<protein>
    <recommendedName>
        <fullName evidence="2">Rab proteins geranylgeranyltransferase</fullName>
    </recommendedName>
</protein>
<evidence type="ECO:0000256" key="2">
    <source>
        <dbReference type="PIRNR" id="PIRNR037514"/>
    </source>
</evidence>